<evidence type="ECO:0000256" key="2">
    <source>
        <dbReference type="ARBA" id="ARBA00023002"/>
    </source>
</evidence>
<evidence type="ECO:0000256" key="3">
    <source>
        <dbReference type="RuleBase" id="RU000363"/>
    </source>
</evidence>
<dbReference type="Proteomes" id="UP000027583">
    <property type="component" value="Unassembled WGS sequence"/>
</dbReference>
<comment type="similarity">
    <text evidence="1 3">Belongs to the short-chain dehydrogenases/reductases (SDR) family.</text>
</comment>
<comment type="caution">
    <text evidence="4">The sequence shown here is derived from an EMBL/GenBank/DDBJ whole genome shotgun (WGS) entry which is preliminary data.</text>
</comment>
<dbReference type="SUPFAM" id="SSF51735">
    <property type="entry name" value="NAD(P)-binding Rossmann-fold domains"/>
    <property type="match status" value="1"/>
</dbReference>
<dbReference type="PRINTS" id="PR00081">
    <property type="entry name" value="GDHRDH"/>
</dbReference>
<proteinExistence type="inferred from homology"/>
<protein>
    <submittedName>
        <fullName evidence="4">Ribitol 2-dehydrogenase</fullName>
        <ecNumber evidence="4">1.1.1.56</ecNumber>
    </submittedName>
</protein>
<dbReference type="Pfam" id="PF00106">
    <property type="entry name" value="adh_short"/>
    <property type="match status" value="1"/>
</dbReference>
<dbReference type="EC" id="1.1.1.56" evidence="4"/>
<evidence type="ECO:0000313" key="5">
    <source>
        <dbReference type="Proteomes" id="UP000027583"/>
    </source>
</evidence>
<evidence type="ECO:0000313" key="4">
    <source>
        <dbReference type="EMBL" id="CDG38800.1"/>
    </source>
</evidence>
<dbReference type="Gene3D" id="3.40.50.720">
    <property type="entry name" value="NAD(P)-binding Rossmann-like Domain"/>
    <property type="match status" value="1"/>
</dbReference>
<name>A0A060QD11_9PROT</name>
<dbReference type="GO" id="GO:0050255">
    <property type="term" value="F:ribitol 2-dehydrogenase (NAD+) activity"/>
    <property type="evidence" value="ECO:0007669"/>
    <property type="project" value="UniProtKB-EC"/>
</dbReference>
<reference evidence="4 5" key="2">
    <citation type="journal article" date="2014" name="PLoS ONE">
        <title>Evolution of mitochondria reconstructed from the energy metabolism of living bacteria.</title>
        <authorList>
            <person name="Degli Esposti M."/>
            <person name="Chouaia B."/>
            <person name="Comandatore F."/>
            <person name="Crotti E."/>
            <person name="Sassera D."/>
            <person name="Lievens P.M."/>
            <person name="Daffonchio D."/>
            <person name="Bandi C."/>
        </authorList>
    </citation>
    <scope>NUCLEOTIDE SEQUENCE [LARGE SCALE GENOMIC DNA]</scope>
    <source>
        <strain evidence="4 5">SF2.1</strain>
    </source>
</reference>
<evidence type="ECO:0000256" key="1">
    <source>
        <dbReference type="ARBA" id="ARBA00006484"/>
    </source>
</evidence>
<dbReference type="EMBL" id="CBLX010000004">
    <property type="protein sequence ID" value="CDG38800.1"/>
    <property type="molecule type" value="Genomic_DNA"/>
</dbReference>
<accession>A0A060QD11</accession>
<dbReference type="CDD" id="cd05233">
    <property type="entry name" value="SDR_c"/>
    <property type="match status" value="1"/>
</dbReference>
<sequence>MSLPLQDKVAAVTGGASGIGLECVRHLIKAGAIVYVLDRDKAAMEKAREELGEKLHGVEVDLFRHASIQQAVDTVLAEQGRLDIMFANAGSYVGGNAWEGDPDVWDRMLNLNINAAFHSARVAMVPMIKQGSGDIIITSSVAGVVPIVAEPIYTGSKYAVQAFTHTCRRQLAPHGVRVGAIQPGPVVTPLINDWDPERRKAALEGGGMMQPSDVAEALIFMLTRRKGTVVRDLVLLPNGFDV</sequence>
<dbReference type="AlphaFoldDB" id="A0A060QD11"/>
<keyword evidence="2 4" id="KW-0560">Oxidoreductase</keyword>
<dbReference type="FunFam" id="3.40.50.720:FF:000084">
    <property type="entry name" value="Short-chain dehydrogenase reductase"/>
    <property type="match status" value="1"/>
</dbReference>
<dbReference type="InterPro" id="IPR036291">
    <property type="entry name" value="NAD(P)-bd_dom_sf"/>
</dbReference>
<dbReference type="PANTHER" id="PTHR43180">
    <property type="entry name" value="3-OXOACYL-(ACYL-CARRIER-PROTEIN) REDUCTASE (AFU_ORTHOLOGUE AFUA_6G11210)"/>
    <property type="match status" value="1"/>
</dbReference>
<dbReference type="RefSeq" id="WP_023977913.1">
    <property type="nucleotide sequence ID" value="NZ_CBLX010000004.1"/>
</dbReference>
<dbReference type="PANTHER" id="PTHR43180:SF33">
    <property type="entry name" value="15-HYDROXYPROSTAGLANDIN DEHYDROGENASE [NAD(+)]-LIKE"/>
    <property type="match status" value="1"/>
</dbReference>
<dbReference type="GeneID" id="78225392"/>
<gene>
    <name evidence="4" type="ORF">ASAP_0755</name>
</gene>
<dbReference type="PRINTS" id="PR00080">
    <property type="entry name" value="SDRFAMILY"/>
</dbReference>
<dbReference type="InterPro" id="IPR002347">
    <property type="entry name" value="SDR_fam"/>
</dbReference>
<reference evidence="4 5" key="1">
    <citation type="journal article" date="2014" name="Genome Biol. Evol.">
        <title>Acetic acid bacteria genomes reveal functional traits for adaptation to life in insect guts.</title>
        <authorList>
            <person name="Chouaia B."/>
            <person name="Gaiarsa S."/>
            <person name="Crotti E."/>
            <person name="Comandatore F."/>
            <person name="Degli Esposti M."/>
            <person name="Ricci I."/>
            <person name="Alma A."/>
            <person name="Favia G."/>
            <person name="Bandi C."/>
            <person name="Daffonchio D."/>
        </authorList>
    </citation>
    <scope>NUCLEOTIDE SEQUENCE [LARGE SCALE GENOMIC DNA]</scope>
    <source>
        <strain evidence="4 5">SF2.1</strain>
    </source>
</reference>
<organism evidence="4 5">
    <name type="scientific">Asaia bogorensis</name>
    <dbReference type="NCBI Taxonomy" id="91915"/>
    <lineage>
        <taxon>Bacteria</taxon>
        <taxon>Pseudomonadati</taxon>
        <taxon>Pseudomonadota</taxon>
        <taxon>Alphaproteobacteria</taxon>
        <taxon>Acetobacterales</taxon>
        <taxon>Acetobacteraceae</taxon>
        <taxon>Asaia</taxon>
    </lineage>
</organism>
<dbReference type="eggNOG" id="COG4221">
    <property type="taxonomic scope" value="Bacteria"/>
</dbReference>